<evidence type="ECO:0000256" key="1">
    <source>
        <dbReference type="SAM" id="Phobius"/>
    </source>
</evidence>
<feature type="transmembrane region" description="Helical" evidence="1">
    <location>
        <begin position="42"/>
        <end position="59"/>
    </location>
</feature>
<dbReference type="Proteomes" id="UP000284403">
    <property type="component" value="Unassembled WGS sequence"/>
</dbReference>
<protein>
    <submittedName>
        <fullName evidence="2">Uncharacterized protein</fullName>
    </submittedName>
</protein>
<accession>A0A3R7P0F7</accession>
<sequence length="104" mass="11714">MCNVIYAGHSCSTTHSSWMETRGEEVTAERRLLRLYVLLPPLLWALSFFFFFMIGTFYVHSFPMRNGNWARCVTSASIVRLRGECAGVSKGVVGSSSLTRRSGR</sequence>
<name>A0A3R7P0F7_9TRYP</name>
<keyword evidence="1" id="KW-0472">Membrane</keyword>
<dbReference type="RefSeq" id="XP_029227379.1">
    <property type="nucleotide sequence ID" value="XM_029372593.1"/>
</dbReference>
<keyword evidence="1" id="KW-0812">Transmembrane</keyword>
<keyword evidence="3" id="KW-1185">Reference proteome</keyword>
<reference evidence="2 3" key="1">
    <citation type="journal article" date="2018" name="BMC Genomics">
        <title>Genomic comparison of Trypanosoma conorhini and Trypanosoma rangeli to Trypanosoma cruzi strains of high and low virulence.</title>
        <authorList>
            <person name="Bradwell K.R."/>
            <person name="Koparde V.N."/>
            <person name="Matveyev A.V."/>
            <person name="Serrano M.G."/>
            <person name="Alves J.M."/>
            <person name="Parikh H."/>
            <person name="Huang B."/>
            <person name="Lee V."/>
            <person name="Espinosa-Alvarez O."/>
            <person name="Ortiz P.A."/>
            <person name="Costa-Martins A.G."/>
            <person name="Teixeira M.M."/>
            <person name="Buck G.A."/>
        </authorList>
    </citation>
    <scope>NUCLEOTIDE SEQUENCE [LARGE SCALE GENOMIC DNA]</scope>
    <source>
        <strain evidence="2 3">025E</strain>
    </source>
</reference>
<evidence type="ECO:0000313" key="2">
    <source>
        <dbReference type="EMBL" id="RNF15098.1"/>
    </source>
</evidence>
<dbReference type="EMBL" id="MKKU01000338">
    <property type="protein sequence ID" value="RNF15098.1"/>
    <property type="molecule type" value="Genomic_DNA"/>
</dbReference>
<comment type="caution">
    <text evidence="2">The sequence shown here is derived from an EMBL/GenBank/DDBJ whole genome shotgun (WGS) entry which is preliminary data.</text>
</comment>
<evidence type="ECO:0000313" key="3">
    <source>
        <dbReference type="Proteomes" id="UP000284403"/>
    </source>
</evidence>
<organism evidence="2 3">
    <name type="scientific">Trypanosoma conorhini</name>
    <dbReference type="NCBI Taxonomy" id="83891"/>
    <lineage>
        <taxon>Eukaryota</taxon>
        <taxon>Discoba</taxon>
        <taxon>Euglenozoa</taxon>
        <taxon>Kinetoplastea</taxon>
        <taxon>Metakinetoplastina</taxon>
        <taxon>Trypanosomatida</taxon>
        <taxon>Trypanosomatidae</taxon>
        <taxon>Trypanosoma</taxon>
    </lineage>
</organism>
<keyword evidence="1" id="KW-1133">Transmembrane helix</keyword>
<dbReference type="GeneID" id="40319311"/>
<dbReference type="AlphaFoldDB" id="A0A3R7P0F7"/>
<proteinExistence type="predicted"/>
<gene>
    <name evidence="2" type="ORF">Tco025E_05700</name>
</gene>